<comment type="subcellular location">
    <subcellularLocation>
        <location evidence="1">Nucleus</location>
    </subcellularLocation>
</comment>
<dbReference type="GO" id="GO:0005634">
    <property type="term" value="C:nucleus"/>
    <property type="evidence" value="ECO:0007669"/>
    <property type="project" value="UniProtKB-SubCell"/>
</dbReference>
<dbReference type="InterPro" id="IPR013087">
    <property type="entry name" value="Znf_C2H2_type"/>
</dbReference>
<feature type="domain" description="C2H2-type" evidence="16">
    <location>
        <begin position="1118"/>
        <end position="1145"/>
    </location>
</feature>
<dbReference type="FunFam" id="3.30.160.60:FF:000215">
    <property type="entry name" value="Spalt-like transcription factor 3"/>
    <property type="match status" value="1"/>
</dbReference>
<feature type="domain" description="C2H2-type" evidence="16">
    <location>
        <begin position="744"/>
        <end position="771"/>
    </location>
</feature>
<evidence type="ECO:0000256" key="11">
    <source>
        <dbReference type="ARBA" id="ARBA00038474"/>
    </source>
</evidence>
<feature type="domain" description="C2H2-type" evidence="16">
    <location>
        <begin position="454"/>
        <end position="481"/>
    </location>
</feature>
<dbReference type="SUPFAM" id="SSF57667">
    <property type="entry name" value="beta-beta-alpha zinc fingers"/>
    <property type="match status" value="5"/>
</dbReference>
<feature type="domain" description="C2H2-type" evidence="16">
    <location>
        <begin position="394"/>
        <end position="421"/>
    </location>
</feature>
<name>A0A9D4JLQ4_DREPO</name>
<reference evidence="17" key="2">
    <citation type="submission" date="2020-11" db="EMBL/GenBank/DDBJ databases">
        <authorList>
            <person name="McCartney M.A."/>
            <person name="Auch B."/>
            <person name="Kono T."/>
            <person name="Mallez S."/>
            <person name="Becker A."/>
            <person name="Gohl D.M."/>
            <person name="Silverstein K.A.T."/>
            <person name="Koren S."/>
            <person name="Bechman K.B."/>
            <person name="Herman A."/>
            <person name="Abrahante J.E."/>
            <person name="Garbe J."/>
        </authorList>
    </citation>
    <scope>NUCLEOTIDE SEQUENCE</scope>
    <source>
        <strain evidence="17">Duluth1</strain>
        <tissue evidence="17">Whole animal</tissue>
    </source>
</reference>
<feature type="region of interest" description="Disordered" evidence="15">
    <location>
        <begin position="874"/>
        <end position="955"/>
    </location>
</feature>
<evidence type="ECO:0000256" key="12">
    <source>
        <dbReference type="ARBA" id="ARBA00056983"/>
    </source>
</evidence>
<evidence type="ECO:0000256" key="13">
    <source>
        <dbReference type="ARBA" id="ARBA00071947"/>
    </source>
</evidence>
<proteinExistence type="inferred from homology"/>
<evidence type="ECO:0000256" key="2">
    <source>
        <dbReference type="ARBA" id="ARBA00022473"/>
    </source>
</evidence>
<dbReference type="GO" id="GO:0008270">
    <property type="term" value="F:zinc ion binding"/>
    <property type="evidence" value="ECO:0007669"/>
    <property type="project" value="UniProtKB-KW"/>
</dbReference>
<dbReference type="FunFam" id="3.30.160.60:FF:000130">
    <property type="entry name" value="Spalt-like transcription factor 4"/>
    <property type="match status" value="2"/>
</dbReference>
<keyword evidence="9" id="KW-0804">Transcription</keyword>
<comment type="similarity">
    <text evidence="11">Belongs to the sal C2H2-type zinc-finger protein family.</text>
</comment>
<keyword evidence="10" id="KW-0539">Nucleus</keyword>
<keyword evidence="8" id="KW-0238">DNA-binding</keyword>
<feature type="compositionally biased region" description="Basic and acidic residues" evidence="15">
    <location>
        <begin position="1391"/>
        <end position="1406"/>
    </location>
</feature>
<dbReference type="Pfam" id="PF00096">
    <property type="entry name" value="zf-C2H2"/>
    <property type="match status" value="7"/>
</dbReference>
<feature type="compositionally biased region" description="Low complexity" evidence="15">
    <location>
        <begin position="1205"/>
        <end position="1214"/>
    </location>
</feature>
<feature type="compositionally biased region" description="Low complexity" evidence="15">
    <location>
        <begin position="897"/>
        <end position="909"/>
    </location>
</feature>
<comment type="function">
    <text evidence="12">Required for the establishment of the posterior-most head and the anterior-most tail segments of the embryo. Probably function as a transcriptional regulator. Could repress the transcription of the tsh gene.</text>
</comment>
<sequence length="1504" mass="166014">MTVFGKYKEDLADEGHNYHSDPEGHVCMKCQAEFLDQDKLIIHQKDCLKPVMLLFDDHSMKTENQSDHCHLNGYNSQKQPSGDHTKEQEVDDSSSMNQSKEYSSCKAADEVDAADKNLDFENTNSDEEESDYNKSLDEEEEDSEYERPRKLDLGEKLKANPTAADIAAYMRQLSSLVPTMGTSASSNVMLEPIEATKAAVAQFAENNPDQEKDVGKLQAALFNLQQQQLMQLQLIHQLQQQLVNSGGPTGQFPAALLNGQFGSSFPGLNLSMAALQRAAAGERTRSSQSSSEHDSQSPDSDSDSGNEEKEKSQPSTPPIMSHTHSPSYTPITEGDLGKTEHDVSPVSLLMTAASKAGGLVSSSASSAGLLDFSRSSKGEGQGYGTSNDDPFFKHKCRLCGKVFGSDSALQIHVRSHTDGGPLHEAFMLGSLPLGWGPSFSDLPHPGAWTSEKPFQCNICGGRFSTRGNLKVHFQRHKAEFPNIEMNPNPVPEHLDKSPLPMMGSPFPAAALTPFANPAFMMPGFLNGFMFPPPHLASRPPVPSQSMLHKPLHMEDRRQSEPSPSPKTERAERSDRQDRGDRHERNNRHEQSDRHEQSNRHEQRHYQKDHRPKEISPSRSSHEAAKHQRSAEENEREHHRVLQSVAASLHLSRPSPVMSMSNVPLMSSYPVMSPLPSQPPFPQHRAPVITSVSMANGDPFRNTILPSNILDNDDNLEQFMEIDKSETSKLQQLVDNIEHKLTDPNQCVICHRVLSCKSALQMHYRIHTGERPFKCKICGRSFTTKGNLKTHMGVHRAKPPLRMMHQCPVCHKQFTNLLVLQQHIRSHTGMSGLPPIPGLSHLGMFASRPSFEDHMAGSGGGGMFNMKRMFHEEEVRELDLSKKPRLERDEKNLNTSISSANDDGNGSVNDDSSDELQDEMDDEANKMAADEAEKEGLIAETSDGHSSPEDSRGILEDRKLPLVLSASKMESSSRLVSEHNFLRSSSPKYLHEDSNPSAEESYKNYSTSLAALEERVRQIDSTMARNPLSQFHAAPFLLAPSYSGDGAVSPRSETGSEESRKNSLGGEGGIGSNYLLGAIDGQAIDANSKATTCNICYKTFACKSALDIHYRSHTRERPYKCDLCDRSFTTRGNMKQHLLTHKLNEGSSENGDCESNNNNCCTPNQNDNESDDDCNSNDSGSLESHKNMNNDSMESQSQVKNEKEQNSSSSMSYSEENAKLSSNVRQMPSSSTSPSTATTGQRSAACAYTSPPDLSSQSPFVSKTPTVKHQCLVCQKGFSSASALQIHIRTHTGDKPFKCSVCGKAFTTKGNLKVHMGTHMWNNSPSRRGRRMSIEPPFLLAHKENPYLPPGFPPRADFYPFQFPPFMNGLPTPPKSLSDLSMLHGMGNYMSQKRELTSPPNEERQKAETSPVQVNKPKYAESGELDLSMKSNGSSGTRSSEKTSPSSVDSNSSSGMISPPHMSLGWGWKASCHLCSRSFPTPVALEHHIRSMHLMGTNLPKVEAS</sequence>
<feature type="compositionally biased region" description="Polar residues" evidence="15">
    <location>
        <begin position="93"/>
        <end position="102"/>
    </location>
</feature>
<dbReference type="GO" id="GO:0048731">
    <property type="term" value="P:system development"/>
    <property type="evidence" value="ECO:0007669"/>
    <property type="project" value="UniProtKB-ARBA"/>
</dbReference>
<accession>A0A9D4JLQ4</accession>
<dbReference type="Pfam" id="PF12874">
    <property type="entry name" value="zf-met"/>
    <property type="match status" value="2"/>
</dbReference>
<keyword evidence="5 14" id="KW-0863">Zinc-finger</keyword>
<evidence type="ECO:0000256" key="10">
    <source>
        <dbReference type="ARBA" id="ARBA00023242"/>
    </source>
</evidence>
<feature type="domain" description="C2H2-type" evidence="16">
    <location>
        <begin position="1296"/>
        <end position="1323"/>
    </location>
</feature>
<feature type="region of interest" description="Disordered" evidence="15">
    <location>
        <begin position="1044"/>
        <end position="1066"/>
    </location>
</feature>
<comment type="caution">
    <text evidence="17">The sequence shown here is derived from an EMBL/GenBank/DDBJ whole genome shotgun (WGS) entry which is preliminary data.</text>
</comment>
<dbReference type="Proteomes" id="UP000828390">
    <property type="component" value="Unassembled WGS sequence"/>
</dbReference>
<dbReference type="FunFam" id="3.30.160.60:FF:000708">
    <property type="entry name" value="Sal-like protein 1"/>
    <property type="match status" value="1"/>
</dbReference>
<feature type="compositionally biased region" description="Polar residues" evidence="15">
    <location>
        <begin position="1428"/>
        <end position="1437"/>
    </location>
</feature>
<evidence type="ECO:0000256" key="3">
    <source>
        <dbReference type="ARBA" id="ARBA00022723"/>
    </source>
</evidence>
<dbReference type="InterPro" id="IPR051565">
    <property type="entry name" value="Sal_C2H2-zinc-finger"/>
</dbReference>
<feature type="domain" description="C2H2-type" evidence="16">
    <location>
        <begin position="804"/>
        <end position="831"/>
    </location>
</feature>
<evidence type="ECO:0000256" key="8">
    <source>
        <dbReference type="ARBA" id="ARBA00023125"/>
    </source>
</evidence>
<dbReference type="SMART" id="SM00355">
    <property type="entry name" value="ZnF_C2H2"/>
    <property type="match status" value="11"/>
</dbReference>
<feature type="region of interest" description="Disordered" evidence="15">
    <location>
        <begin position="64"/>
        <end position="153"/>
    </location>
</feature>
<feature type="region of interest" description="Disordered" evidence="15">
    <location>
        <begin position="279"/>
        <end position="339"/>
    </location>
</feature>
<feature type="compositionally biased region" description="Polar residues" evidence="15">
    <location>
        <begin position="1188"/>
        <end position="1198"/>
    </location>
</feature>
<dbReference type="FunFam" id="3.30.160.60:FF:002027">
    <property type="entry name" value="Blast:Sal-like protein 3"/>
    <property type="match status" value="1"/>
</dbReference>
<dbReference type="PANTHER" id="PTHR23233">
    <property type="entry name" value="SAL-LIKE PROTEIN"/>
    <property type="match status" value="1"/>
</dbReference>
<keyword evidence="7" id="KW-0805">Transcription regulation</keyword>
<dbReference type="FunFam" id="3.30.160.60:FF:000291">
    <property type="entry name" value="Spalt-like transcription factor 4"/>
    <property type="match status" value="1"/>
</dbReference>
<evidence type="ECO:0000256" key="9">
    <source>
        <dbReference type="ARBA" id="ARBA00023163"/>
    </source>
</evidence>
<evidence type="ECO:0000256" key="6">
    <source>
        <dbReference type="ARBA" id="ARBA00022833"/>
    </source>
</evidence>
<feature type="compositionally biased region" description="Basic and acidic residues" evidence="15">
    <location>
        <begin position="280"/>
        <end position="296"/>
    </location>
</feature>
<evidence type="ECO:0000256" key="5">
    <source>
        <dbReference type="ARBA" id="ARBA00022771"/>
    </source>
</evidence>
<keyword evidence="18" id="KW-1185">Reference proteome</keyword>
<feature type="region of interest" description="Disordered" evidence="15">
    <location>
        <begin position="1163"/>
        <end position="1260"/>
    </location>
</feature>
<dbReference type="FunFam" id="3.30.160.60:FF:000025">
    <property type="entry name" value="Spalt-like transcription factor 1"/>
    <property type="match status" value="1"/>
</dbReference>
<evidence type="ECO:0000313" key="18">
    <source>
        <dbReference type="Proteomes" id="UP000828390"/>
    </source>
</evidence>
<dbReference type="Gene3D" id="3.30.160.60">
    <property type="entry name" value="Classic Zinc Finger"/>
    <property type="match status" value="7"/>
</dbReference>
<protein>
    <recommendedName>
        <fullName evidence="13">Homeotic protein spalt-major</fullName>
    </recommendedName>
</protein>
<gene>
    <name evidence="17" type="ORF">DPMN_140423</name>
</gene>
<dbReference type="InterPro" id="IPR036236">
    <property type="entry name" value="Znf_C2H2_sf"/>
</dbReference>
<organism evidence="17 18">
    <name type="scientific">Dreissena polymorpha</name>
    <name type="common">Zebra mussel</name>
    <name type="synonym">Mytilus polymorpha</name>
    <dbReference type="NCBI Taxonomy" id="45954"/>
    <lineage>
        <taxon>Eukaryota</taxon>
        <taxon>Metazoa</taxon>
        <taxon>Spiralia</taxon>
        <taxon>Lophotrochozoa</taxon>
        <taxon>Mollusca</taxon>
        <taxon>Bivalvia</taxon>
        <taxon>Autobranchia</taxon>
        <taxon>Heteroconchia</taxon>
        <taxon>Euheterodonta</taxon>
        <taxon>Imparidentia</taxon>
        <taxon>Neoheterodontei</taxon>
        <taxon>Myida</taxon>
        <taxon>Dreissenoidea</taxon>
        <taxon>Dreissenidae</taxon>
        <taxon>Dreissena</taxon>
    </lineage>
</organism>
<evidence type="ECO:0000256" key="14">
    <source>
        <dbReference type="PROSITE-ProRule" id="PRU00042"/>
    </source>
</evidence>
<feature type="compositionally biased region" description="Basic and acidic residues" evidence="15">
    <location>
        <begin position="922"/>
        <end position="955"/>
    </location>
</feature>
<reference evidence="17" key="1">
    <citation type="journal article" date="2019" name="bioRxiv">
        <title>The Genome of the Zebra Mussel, Dreissena polymorpha: A Resource for Invasive Species Research.</title>
        <authorList>
            <person name="McCartney M.A."/>
            <person name="Auch B."/>
            <person name="Kono T."/>
            <person name="Mallez S."/>
            <person name="Zhang Y."/>
            <person name="Obille A."/>
            <person name="Becker A."/>
            <person name="Abrahante J.E."/>
            <person name="Garbe J."/>
            <person name="Badalamenti J.P."/>
            <person name="Herman A."/>
            <person name="Mangelson H."/>
            <person name="Liachko I."/>
            <person name="Sullivan S."/>
            <person name="Sone E.D."/>
            <person name="Koren S."/>
            <person name="Silverstein K.A.T."/>
            <person name="Beckman K.B."/>
            <person name="Gohl D.M."/>
        </authorList>
    </citation>
    <scope>NUCLEOTIDE SEQUENCE</scope>
    <source>
        <strain evidence="17">Duluth1</strain>
        <tissue evidence="17">Whole animal</tissue>
    </source>
</reference>
<evidence type="ECO:0000256" key="1">
    <source>
        <dbReference type="ARBA" id="ARBA00004123"/>
    </source>
</evidence>
<feature type="compositionally biased region" description="Basic and acidic residues" evidence="15">
    <location>
        <begin position="107"/>
        <end position="119"/>
    </location>
</feature>
<evidence type="ECO:0000259" key="16">
    <source>
        <dbReference type="PROSITE" id="PS50157"/>
    </source>
</evidence>
<feature type="compositionally biased region" description="Low complexity" evidence="15">
    <location>
        <begin position="1227"/>
        <end position="1238"/>
    </location>
</feature>
<evidence type="ECO:0000256" key="7">
    <source>
        <dbReference type="ARBA" id="ARBA00023015"/>
    </source>
</evidence>
<evidence type="ECO:0000313" key="17">
    <source>
        <dbReference type="EMBL" id="KAH3812002.1"/>
    </source>
</evidence>
<feature type="domain" description="C2H2-type" evidence="16">
    <location>
        <begin position="1469"/>
        <end position="1492"/>
    </location>
</feature>
<feature type="region of interest" description="Disordered" evidence="15">
    <location>
        <begin position="1391"/>
        <end position="1455"/>
    </location>
</feature>
<keyword evidence="2" id="KW-0217">Developmental protein</keyword>
<evidence type="ECO:0000256" key="4">
    <source>
        <dbReference type="ARBA" id="ARBA00022737"/>
    </source>
</evidence>
<keyword evidence="3" id="KW-0479">Metal-binding</keyword>
<feature type="compositionally biased region" description="Low complexity" evidence="15">
    <location>
        <begin position="1443"/>
        <end position="1455"/>
    </location>
</feature>
<dbReference type="PROSITE" id="PS00028">
    <property type="entry name" value="ZINC_FINGER_C2H2_1"/>
    <property type="match status" value="10"/>
</dbReference>
<feature type="domain" description="C2H2-type" evidence="16">
    <location>
        <begin position="1090"/>
        <end position="1117"/>
    </location>
</feature>
<feature type="domain" description="C2H2-type" evidence="16">
    <location>
        <begin position="772"/>
        <end position="799"/>
    </location>
</feature>
<keyword evidence="4" id="KW-0677">Repeat</keyword>
<dbReference type="GO" id="GO:0000981">
    <property type="term" value="F:DNA-binding transcription factor activity, RNA polymerase II-specific"/>
    <property type="evidence" value="ECO:0007669"/>
    <property type="project" value="TreeGrafter"/>
</dbReference>
<dbReference type="EMBL" id="JAIWYP010000006">
    <property type="protein sequence ID" value="KAH3812002.1"/>
    <property type="molecule type" value="Genomic_DNA"/>
</dbReference>
<feature type="domain" description="C2H2-type" evidence="16">
    <location>
        <begin position="1268"/>
        <end position="1295"/>
    </location>
</feature>
<evidence type="ECO:0000256" key="15">
    <source>
        <dbReference type="SAM" id="MobiDB-lite"/>
    </source>
</evidence>
<dbReference type="PANTHER" id="PTHR23233:SF84">
    <property type="entry name" value="FI23031P1"/>
    <property type="match status" value="1"/>
</dbReference>
<feature type="compositionally biased region" description="Basic and acidic residues" evidence="15">
    <location>
        <begin position="874"/>
        <end position="891"/>
    </location>
</feature>
<dbReference type="GO" id="GO:0000978">
    <property type="term" value="F:RNA polymerase II cis-regulatory region sequence-specific DNA binding"/>
    <property type="evidence" value="ECO:0007669"/>
    <property type="project" value="TreeGrafter"/>
</dbReference>
<feature type="region of interest" description="Disordered" evidence="15">
    <location>
        <begin position="551"/>
        <end position="638"/>
    </location>
</feature>
<feature type="compositionally biased region" description="Acidic residues" evidence="15">
    <location>
        <begin position="910"/>
        <end position="921"/>
    </location>
</feature>
<dbReference type="PROSITE" id="PS50157">
    <property type="entry name" value="ZINC_FINGER_C2H2_2"/>
    <property type="match status" value="10"/>
</dbReference>
<feature type="compositionally biased region" description="Polar residues" evidence="15">
    <location>
        <begin position="1251"/>
        <end position="1260"/>
    </location>
</feature>
<feature type="compositionally biased region" description="Basic and acidic residues" evidence="15">
    <location>
        <begin position="566"/>
        <end position="638"/>
    </location>
</feature>
<keyword evidence="6" id="KW-0862">Zinc</keyword>